<feature type="domain" description="EF-hand" evidence="6">
    <location>
        <begin position="75"/>
        <end position="110"/>
    </location>
</feature>
<dbReference type="PANTHER" id="PTHR46212">
    <property type="entry name" value="PEFLIN"/>
    <property type="match status" value="1"/>
</dbReference>
<dbReference type="GO" id="GO:0005509">
    <property type="term" value="F:calcium ion binding"/>
    <property type="evidence" value="ECO:0007669"/>
    <property type="project" value="InterPro"/>
</dbReference>
<dbReference type="CDD" id="cd16183">
    <property type="entry name" value="EFh_PEF_ALG-2"/>
    <property type="match status" value="1"/>
</dbReference>
<dbReference type="FunFam" id="1.10.238.10:FF:000003">
    <property type="entry name" value="Calmodulin A"/>
    <property type="match status" value="1"/>
</dbReference>
<dbReference type="GO" id="GO:0048306">
    <property type="term" value="F:calcium-dependent protein binding"/>
    <property type="evidence" value="ECO:0007669"/>
    <property type="project" value="UniProtKB-ARBA"/>
</dbReference>
<protein>
    <recommendedName>
        <fullName evidence="6">EF-hand domain-containing protein</fullName>
    </recommendedName>
</protein>
<evidence type="ECO:0000259" key="6">
    <source>
        <dbReference type="PROSITE" id="PS50222"/>
    </source>
</evidence>
<comment type="subcellular location">
    <subcellularLocation>
        <location evidence="1">Cytoplasm</location>
    </subcellularLocation>
</comment>
<name>A0AAV6VLT8_9ARAC</name>
<dbReference type="Pfam" id="PF13499">
    <property type="entry name" value="EF-hand_7"/>
    <property type="match status" value="2"/>
</dbReference>
<reference evidence="7 8" key="1">
    <citation type="journal article" date="2022" name="Nat. Ecol. Evol.">
        <title>A masculinizing supergene underlies an exaggerated male reproductive morph in a spider.</title>
        <authorList>
            <person name="Hendrickx F."/>
            <person name="De Corte Z."/>
            <person name="Sonet G."/>
            <person name="Van Belleghem S.M."/>
            <person name="Kostlbacher S."/>
            <person name="Vangestel C."/>
        </authorList>
    </citation>
    <scope>NUCLEOTIDE SEQUENCE [LARGE SCALE GENOMIC DNA]</scope>
    <source>
        <strain evidence="7">W744_W776</strain>
    </source>
</reference>
<accession>A0AAV6VLT8</accession>
<evidence type="ECO:0000313" key="7">
    <source>
        <dbReference type="EMBL" id="KAG8197554.1"/>
    </source>
</evidence>
<dbReference type="InterPro" id="IPR011992">
    <property type="entry name" value="EF-hand-dom_pair"/>
</dbReference>
<dbReference type="InterPro" id="IPR018247">
    <property type="entry name" value="EF_Hand_1_Ca_BS"/>
</dbReference>
<evidence type="ECO:0000256" key="4">
    <source>
        <dbReference type="ARBA" id="ARBA00022737"/>
    </source>
</evidence>
<comment type="caution">
    <text evidence="7">The sequence shown here is derived from an EMBL/GenBank/DDBJ whole genome shotgun (WGS) entry which is preliminary data.</text>
</comment>
<keyword evidence="2" id="KW-0963">Cytoplasm</keyword>
<dbReference type="GO" id="GO:0005737">
    <property type="term" value="C:cytoplasm"/>
    <property type="evidence" value="ECO:0007669"/>
    <property type="project" value="UniProtKB-SubCell"/>
</dbReference>
<sequence>MAYNPQPASDQFLWDVFLRVDRDRSGSITANELQMALSNGTWQPFNPETVRMMIGMFDRDHSGTINFEEFKALWKYITDWLNCFRSFDTDRSGNIDRHELKNALTSFGYRLSDTFYHVLVQKFDRDGTSTIKFDDFIQCCVMLQSLTAAFRHHDTDLDGDKNFLEEFHAVSRNVRRSPVYYALNQIELDLCMLWCQKLFTFSHFNVQKKSLLPILKSLHVYNV</sequence>
<organism evidence="7 8">
    <name type="scientific">Oedothorax gibbosus</name>
    <dbReference type="NCBI Taxonomy" id="931172"/>
    <lineage>
        <taxon>Eukaryota</taxon>
        <taxon>Metazoa</taxon>
        <taxon>Ecdysozoa</taxon>
        <taxon>Arthropoda</taxon>
        <taxon>Chelicerata</taxon>
        <taxon>Arachnida</taxon>
        <taxon>Araneae</taxon>
        <taxon>Araneomorphae</taxon>
        <taxon>Entelegynae</taxon>
        <taxon>Araneoidea</taxon>
        <taxon>Linyphiidae</taxon>
        <taxon>Erigoninae</taxon>
        <taxon>Oedothorax</taxon>
    </lineage>
</organism>
<gene>
    <name evidence="7" type="ORF">JTE90_007290</name>
</gene>
<feature type="domain" description="EF-hand" evidence="6">
    <location>
        <begin position="8"/>
        <end position="43"/>
    </location>
</feature>
<keyword evidence="8" id="KW-1185">Reference proteome</keyword>
<evidence type="ECO:0000256" key="3">
    <source>
        <dbReference type="ARBA" id="ARBA00022723"/>
    </source>
</evidence>
<dbReference type="EMBL" id="JAFNEN010000054">
    <property type="protein sequence ID" value="KAG8197554.1"/>
    <property type="molecule type" value="Genomic_DNA"/>
</dbReference>
<dbReference type="InterPro" id="IPR002048">
    <property type="entry name" value="EF_hand_dom"/>
</dbReference>
<dbReference type="Proteomes" id="UP000827092">
    <property type="component" value="Unassembled WGS sequence"/>
</dbReference>
<dbReference type="InterPro" id="IPR051426">
    <property type="entry name" value="Peflin/Sorcin_CaBP"/>
</dbReference>
<evidence type="ECO:0000256" key="2">
    <source>
        <dbReference type="ARBA" id="ARBA00022490"/>
    </source>
</evidence>
<dbReference type="PANTHER" id="PTHR46212:SF9">
    <property type="entry name" value="PROGRAMMED CELL DEATH PROTEIN 6"/>
    <property type="match status" value="1"/>
</dbReference>
<keyword evidence="3" id="KW-0479">Metal-binding</keyword>
<dbReference type="SMART" id="SM00054">
    <property type="entry name" value="EFh"/>
    <property type="match status" value="4"/>
</dbReference>
<proteinExistence type="predicted"/>
<feature type="domain" description="EF-hand" evidence="6">
    <location>
        <begin position="111"/>
        <end position="146"/>
    </location>
</feature>
<dbReference type="AlphaFoldDB" id="A0AAV6VLT8"/>
<evidence type="ECO:0000256" key="1">
    <source>
        <dbReference type="ARBA" id="ARBA00004496"/>
    </source>
</evidence>
<evidence type="ECO:0000256" key="5">
    <source>
        <dbReference type="ARBA" id="ARBA00022837"/>
    </source>
</evidence>
<dbReference type="Gene3D" id="1.10.238.10">
    <property type="entry name" value="EF-hand"/>
    <property type="match status" value="1"/>
</dbReference>
<dbReference type="PROSITE" id="PS50222">
    <property type="entry name" value="EF_HAND_2"/>
    <property type="match status" value="3"/>
</dbReference>
<keyword evidence="4" id="KW-0677">Repeat</keyword>
<dbReference type="SUPFAM" id="SSF47473">
    <property type="entry name" value="EF-hand"/>
    <property type="match status" value="1"/>
</dbReference>
<keyword evidence="5" id="KW-0106">Calcium</keyword>
<dbReference type="PROSITE" id="PS00018">
    <property type="entry name" value="EF_HAND_1"/>
    <property type="match status" value="2"/>
</dbReference>
<evidence type="ECO:0000313" key="8">
    <source>
        <dbReference type="Proteomes" id="UP000827092"/>
    </source>
</evidence>